<comment type="similarity">
    <text evidence="2 7">Belongs to the FlgA family.</text>
</comment>
<dbReference type="Gene3D" id="2.30.30.760">
    <property type="match status" value="1"/>
</dbReference>
<evidence type="ECO:0000256" key="4">
    <source>
        <dbReference type="ARBA" id="ARBA00022729"/>
    </source>
</evidence>
<dbReference type="EMBL" id="RXNS01000007">
    <property type="protein sequence ID" value="RTR04381.1"/>
    <property type="molecule type" value="Genomic_DNA"/>
</dbReference>
<dbReference type="AlphaFoldDB" id="A0A431V5S8"/>
<dbReference type="GO" id="GO:0044780">
    <property type="term" value="P:bacterial-type flagellum assembly"/>
    <property type="evidence" value="ECO:0007669"/>
    <property type="project" value="InterPro"/>
</dbReference>
<dbReference type="CDD" id="cd11614">
    <property type="entry name" value="SAF_CpaB_FlgA_like"/>
    <property type="match status" value="1"/>
</dbReference>
<evidence type="ECO:0000259" key="8">
    <source>
        <dbReference type="SMART" id="SM00858"/>
    </source>
</evidence>
<keyword evidence="5 7" id="KW-0574">Periplasm</keyword>
<feature type="domain" description="SAF" evidence="8">
    <location>
        <begin position="112"/>
        <end position="174"/>
    </location>
</feature>
<comment type="caution">
    <text evidence="9">The sequence shown here is derived from an EMBL/GenBank/DDBJ whole genome shotgun (WGS) entry which is preliminary data.</text>
</comment>
<evidence type="ECO:0000256" key="3">
    <source>
        <dbReference type="ARBA" id="ARBA00014754"/>
    </source>
</evidence>
<dbReference type="RefSeq" id="WP_126483111.1">
    <property type="nucleotide sequence ID" value="NZ_RXNS01000007.1"/>
</dbReference>
<proteinExistence type="inferred from homology"/>
<dbReference type="Pfam" id="PF13144">
    <property type="entry name" value="ChapFlgA"/>
    <property type="match status" value="1"/>
</dbReference>
<organism evidence="9 10">
    <name type="scientific">Halomonas nitroreducens</name>
    <dbReference type="NCBI Taxonomy" id="447425"/>
    <lineage>
        <taxon>Bacteria</taxon>
        <taxon>Pseudomonadati</taxon>
        <taxon>Pseudomonadota</taxon>
        <taxon>Gammaproteobacteria</taxon>
        <taxon>Oceanospirillales</taxon>
        <taxon>Halomonadaceae</taxon>
        <taxon>Halomonas</taxon>
    </lineage>
</organism>
<evidence type="ECO:0000256" key="2">
    <source>
        <dbReference type="ARBA" id="ARBA00010474"/>
    </source>
</evidence>
<reference evidence="9 10" key="1">
    <citation type="submission" date="2018-12" db="EMBL/GenBank/DDBJ databases">
        <authorList>
            <person name="Yu L."/>
        </authorList>
    </citation>
    <scope>NUCLEOTIDE SEQUENCE [LARGE SCALE GENOMIC DNA]</scope>
    <source>
        <strain evidence="9 10">11S</strain>
    </source>
</reference>
<evidence type="ECO:0000256" key="1">
    <source>
        <dbReference type="ARBA" id="ARBA00004418"/>
    </source>
</evidence>
<evidence type="ECO:0000313" key="9">
    <source>
        <dbReference type="EMBL" id="RTR04381.1"/>
    </source>
</evidence>
<dbReference type="InterPro" id="IPR039246">
    <property type="entry name" value="Flagellar_FlgA"/>
</dbReference>
<keyword evidence="9" id="KW-0282">Flagellum</keyword>
<dbReference type="OrthoDB" id="6236246at2"/>
<dbReference type="PANTHER" id="PTHR36307">
    <property type="entry name" value="FLAGELLA BASAL BODY P-RING FORMATION PROTEIN FLGA"/>
    <property type="match status" value="1"/>
</dbReference>
<comment type="subcellular location">
    <subcellularLocation>
        <location evidence="1 7">Periplasm</location>
    </subcellularLocation>
</comment>
<gene>
    <name evidence="9" type="primary">flgA</name>
    <name evidence="9" type="ORF">EKG36_08650</name>
</gene>
<dbReference type="NCBIfam" id="TIGR03170">
    <property type="entry name" value="flgA_cterm"/>
    <property type="match status" value="1"/>
</dbReference>
<dbReference type="InterPro" id="IPR013974">
    <property type="entry name" value="SAF"/>
</dbReference>
<dbReference type="PANTHER" id="PTHR36307:SF1">
    <property type="entry name" value="FLAGELLA BASAL BODY P-RING FORMATION PROTEIN FLGA"/>
    <property type="match status" value="1"/>
</dbReference>
<evidence type="ECO:0000313" key="10">
    <source>
        <dbReference type="Proteomes" id="UP000267400"/>
    </source>
</evidence>
<keyword evidence="9" id="KW-0966">Cell projection</keyword>
<dbReference type="Gene3D" id="3.90.1210.10">
    <property type="entry name" value="Antifreeze-like/N-acetylneuraminic acid synthase C-terminal domain"/>
    <property type="match status" value="1"/>
</dbReference>
<dbReference type="Pfam" id="PF17656">
    <property type="entry name" value="ChapFlgA_N"/>
    <property type="match status" value="1"/>
</dbReference>
<name>A0A431V5S8_9GAMM</name>
<evidence type="ECO:0000256" key="7">
    <source>
        <dbReference type="RuleBase" id="RU362063"/>
    </source>
</evidence>
<sequence>MLEAPPSSTRPWARFVPWLGLLCLLLAVPAPAADEALLDRVRAFLTDEARALGDAPRITLHPPAAHFPACESPRPFLPKASRPPLGRVSVGVRCGEAGRRTRYLQAEVAVVGTYLETARAIGAGERLGRRDLVERRGDLGRLPRQALRDLDAAIGQVARRSLAGGQVVQAHQLRLPRLVGRGDRVRLEARGEGFRVTRQGEALEAGGRGERIRVRLADRRILEARIIGPQRLVVDN</sequence>
<keyword evidence="9" id="KW-0969">Cilium</keyword>
<keyword evidence="4" id="KW-0732">Signal</keyword>
<dbReference type="InterPro" id="IPR041231">
    <property type="entry name" value="FlgA_N"/>
</dbReference>
<dbReference type="InterPro" id="IPR017585">
    <property type="entry name" value="SAF_FlgA"/>
</dbReference>
<dbReference type="GO" id="GO:0042597">
    <property type="term" value="C:periplasmic space"/>
    <property type="evidence" value="ECO:0007669"/>
    <property type="project" value="UniProtKB-SubCell"/>
</dbReference>
<comment type="function">
    <text evidence="6 7">Involved in the assembly process of the P-ring formation. It may associate with FlgF on the rod constituting a structure essential for the P-ring assembly or may act as a modulator protein for the P-ring assembly.</text>
</comment>
<dbReference type="SMART" id="SM00858">
    <property type="entry name" value="SAF"/>
    <property type="match status" value="1"/>
</dbReference>
<evidence type="ECO:0000256" key="5">
    <source>
        <dbReference type="ARBA" id="ARBA00022764"/>
    </source>
</evidence>
<accession>A0A431V5S8</accession>
<evidence type="ECO:0000256" key="6">
    <source>
        <dbReference type="ARBA" id="ARBA00025643"/>
    </source>
</evidence>
<keyword evidence="10" id="KW-1185">Reference proteome</keyword>
<keyword evidence="7" id="KW-1005">Bacterial flagellum biogenesis</keyword>
<dbReference type="Proteomes" id="UP000267400">
    <property type="component" value="Unassembled WGS sequence"/>
</dbReference>
<protein>
    <recommendedName>
        <fullName evidence="3 7">Flagella basal body P-ring formation protein FlgA</fullName>
    </recommendedName>
</protein>